<keyword evidence="8" id="KW-0472">Membrane</keyword>
<dbReference type="InterPro" id="IPR004159">
    <property type="entry name" value="Put_SAM_MeTrfase"/>
</dbReference>
<dbReference type="SUPFAM" id="SSF56784">
    <property type="entry name" value="HAD-like"/>
    <property type="match status" value="1"/>
</dbReference>
<dbReference type="Pfam" id="PF00702">
    <property type="entry name" value="Hydrolase"/>
    <property type="match status" value="1"/>
</dbReference>
<evidence type="ECO:0000313" key="12">
    <source>
        <dbReference type="Proteomes" id="UP000639772"/>
    </source>
</evidence>
<keyword evidence="4" id="KW-0808">Transferase</keyword>
<dbReference type="SFLD" id="SFLDG01129">
    <property type="entry name" value="C1.5:_HAD__Beta-PGM__Phosphata"/>
    <property type="match status" value="1"/>
</dbReference>
<keyword evidence="5" id="KW-0812">Transmembrane</keyword>
<evidence type="ECO:0008006" key="13">
    <source>
        <dbReference type="Google" id="ProtNLM"/>
    </source>
</evidence>
<evidence type="ECO:0000256" key="3">
    <source>
        <dbReference type="ARBA" id="ARBA00022603"/>
    </source>
</evidence>
<keyword evidence="9" id="KW-0325">Glycoprotein</keyword>
<comment type="caution">
    <text evidence="11">The sequence shown here is derived from an EMBL/GenBank/DDBJ whole genome shotgun (WGS) entry which is preliminary data.</text>
</comment>
<evidence type="ECO:0000256" key="9">
    <source>
        <dbReference type="ARBA" id="ARBA00023180"/>
    </source>
</evidence>
<evidence type="ECO:0000256" key="6">
    <source>
        <dbReference type="ARBA" id="ARBA00022968"/>
    </source>
</evidence>
<name>A0A835QEB1_VANPL</name>
<evidence type="ECO:0000256" key="7">
    <source>
        <dbReference type="ARBA" id="ARBA00022989"/>
    </source>
</evidence>
<gene>
    <name evidence="11" type="ORF">HPP92_016182</name>
</gene>
<keyword evidence="3" id="KW-0489">Methyltransferase</keyword>
<evidence type="ECO:0000256" key="10">
    <source>
        <dbReference type="ARBA" id="ARBA00037847"/>
    </source>
</evidence>
<dbReference type="Pfam" id="PF03141">
    <property type="entry name" value="Methyltransf_29"/>
    <property type="match status" value="1"/>
</dbReference>
<dbReference type="Proteomes" id="UP000639772">
    <property type="component" value="Unassembled WGS sequence"/>
</dbReference>
<dbReference type="GO" id="GO:0032259">
    <property type="term" value="P:methylation"/>
    <property type="evidence" value="ECO:0007669"/>
    <property type="project" value="UniProtKB-KW"/>
</dbReference>
<dbReference type="GO" id="GO:0008168">
    <property type="term" value="F:methyltransferase activity"/>
    <property type="evidence" value="ECO:0007669"/>
    <property type="project" value="UniProtKB-KW"/>
</dbReference>
<reference evidence="11 12" key="1">
    <citation type="journal article" date="2020" name="Nat. Food">
        <title>A phased Vanilla planifolia genome enables genetic improvement of flavour and production.</title>
        <authorList>
            <person name="Hasing T."/>
            <person name="Tang H."/>
            <person name="Brym M."/>
            <person name="Khazi F."/>
            <person name="Huang T."/>
            <person name="Chambers A.H."/>
        </authorList>
    </citation>
    <scope>NUCLEOTIDE SEQUENCE [LARGE SCALE GENOMIC DNA]</scope>
    <source>
        <tissue evidence="11">Leaf</tissue>
    </source>
</reference>
<dbReference type="Gene3D" id="3.40.50.150">
    <property type="entry name" value="Vaccinia Virus protein VP39"/>
    <property type="match status" value="1"/>
</dbReference>
<dbReference type="SUPFAM" id="SSF53335">
    <property type="entry name" value="S-adenosyl-L-methionine-dependent methyltransferases"/>
    <property type="match status" value="1"/>
</dbReference>
<evidence type="ECO:0000256" key="8">
    <source>
        <dbReference type="ARBA" id="ARBA00023136"/>
    </source>
</evidence>
<dbReference type="AlphaFoldDB" id="A0A835QEB1"/>
<dbReference type="InterPro" id="IPR023198">
    <property type="entry name" value="PGP-like_dom2"/>
</dbReference>
<proteinExistence type="inferred from homology"/>
<dbReference type="OrthoDB" id="40579at2759"/>
<evidence type="ECO:0000256" key="5">
    <source>
        <dbReference type="ARBA" id="ARBA00022692"/>
    </source>
</evidence>
<dbReference type="EMBL" id="JADCNM010000008">
    <property type="protein sequence ID" value="KAG0471636.1"/>
    <property type="molecule type" value="Genomic_DNA"/>
</dbReference>
<dbReference type="Gene3D" id="1.10.150.240">
    <property type="entry name" value="Putative phosphatase, domain 2"/>
    <property type="match status" value="1"/>
</dbReference>
<evidence type="ECO:0000256" key="4">
    <source>
        <dbReference type="ARBA" id="ARBA00022679"/>
    </source>
</evidence>
<dbReference type="PANTHER" id="PTHR10108">
    <property type="entry name" value="SAM-DEPENDENT METHYLTRANSFERASE"/>
    <property type="match status" value="1"/>
</dbReference>
<comment type="subcellular location">
    <subcellularLocation>
        <location evidence="10">Endomembrane system</location>
        <topology evidence="10">Single-pass membrane protein</topology>
    </subcellularLocation>
    <subcellularLocation>
        <location evidence="1">Membrane</location>
        <topology evidence="1">Single-pass type II membrane protein</topology>
    </subcellularLocation>
</comment>
<keyword evidence="6" id="KW-0735">Signal-anchor</keyword>
<evidence type="ECO:0000256" key="2">
    <source>
        <dbReference type="ARBA" id="ARBA00008361"/>
    </source>
</evidence>
<dbReference type="InterPro" id="IPR023214">
    <property type="entry name" value="HAD_sf"/>
</dbReference>
<accession>A0A835QEB1</accession>
<dbReference type="GO" id="GO:0005737">
    <property type="term" value="C:cytoplasm"/>
    <property type="evidence" value="ECO:0007669"/>
    <property type="project" value="TreeGrafter"/>
</dbReference>
<keyword evidence="7" id="KW-1133">Transmembrane helix</keyword>
<dbReference type="GO" id="GO:0016020">
    <property type="term" value="C:membrane"/>
    <property type="evidence" value="ECO:0007669"/>
    <property type="project" value="UniProtKB-SubCell"/>
</dbReference>
<dbReference type="InterPro" id="IPR006439">
    <property type="entry name" value="HAD-SF_hydro_IA"/>
</dbReference>
<comment type="similarity">
    <text evidence="2">Belongs to the methyltransferase superfamily.</text>
</comment>
<dbReference type="CDD" id="cd07528">
    <property type="entry name" value="HAD_CbbY-like"/>
    <property type="match status" value="1"/>
</dbReference>
<dbReference type="PANTHER" id="PTHR10108:SF899">
    <property type="entry name" value="PECTIN METHYLTRANSFERASE QUA2-RELATED"/>
    <property type="match status" value="1"/>
</dbReference>
<dbReference type="InterPro" id="IPR036412">
    <property type="entry name" value="HAD-like_sf"/>
</dbReference>
<organism evidence="11 12">
    <name type="scientific">Vanilla planifolia</name>
    <name type="common">Vanilla</name>
    <dbReference type="NCBI Taxonomy" id="51239"/>
    <lineage>
        <taxon>Eukaryota</taxon>
        <taxon>Viridiplantae</taxon>
        <taxon>Streptophyta</taxon>
        <taxon>Embryophyta</taxon>
        <taxon>Tracheophyta</taxon>
        <taxon>Spermatophyta</taxon>
        <taxon>Magnoliopsida</taxon>
        <taxon>Liliopsida</taxon>
        <taxon>Asparagales</taxon>
        <taxon>Orchidaceae</taxon>
        <taxon>Vanilloideae</taxon>
        <taxon>Vanilleae</taxon>
        <taxon>Vanilla</taxon>
    </lineage>
</organism>
<dbReference type="NCBIfam" id="TIGR01509">
    <property type="entry name" value="HAD-SF-IA-v3"/>
    <property type="match status" value="1"/>
</dbReference>
<dbReference type="PRINTS" id="PR00413">
    <property type="entry name" value="HADHALOGNASE"/>
</dbReference>
<evidence type="ECO:0000256" key="1">
    <source>
        <dbReference type="ARBA" id="ARBA00004606"/>
    </source>
</evidence>
<dbReference type="FunFam" id="3.40.50.150:FF:000119">
    <property type="entry name" value="probable pectin methyltransferase QUA2"/>
    <property type="match status" value="1"/>
</dbReference>
<evidence type="ECO:0000313" key="11">
    <source>
        <dbReference type="EMBL" id="KAG0471636.1"/>
    </source>
</evidence>
<dbReference type="GO" id="GO:0012505">
    <property type="term" value="C:endomembrane system"/>
    <property type="evidence" value="ECO:0007669"/>
    <property type="project" value="UniProtKB-SubCell"/>
</dbReference>
<dbReference type="Gene3D" id="3.40.50.1000">
    <property type="entry name" value="HAD superfamily/HAD-like"/>
    <property type="match status" value="1"/>
</dbReference>
<sequence>MALTSPACAYMYSHPAVLPFFHANSPGARCSLQLAPSTFAVASSSSASTSSPLKALIFDCDGVILESEHLHREAYNDAFRHFAVRCPPTSLQPLHWDSHFYDDLQNQIGGGKPKMRWYFKENGWPSSLIYEGPPSTDTDRERLIDVIQDWKTERYKEIIKSGTVKARSGVLRLMDDAKGAGIKLAVCSAATKSSVVLCLESLLGEERFHGLDCFLAGDDVKEKKPSPSIYLTASKKLGVPGGNCLVVEDSVIGLQAANGAGMPCIITYTSSTANQDFKDAIATYPDLGSKSSCIHPIPAELLERKETWARLTLCSIWTCWHESLLKFRNSVVLMSRALHRGFTGSNGRSSISSGVGDSLDNSYELNGLSENELYHELPSPSGRSRNSFTAGLLRLGLAFVVIISLWGSLHWARYISTASQLSILRVNRRLQEQLLADLSLLGGLSHGIGKLKELEFCPPEYENHVPCYYNASDFGETDDPVEFERHCVRRSSQEQGCLILAPRNYRIPLRWPTGRDFIWKDNVKITGQEFSSGSLTKRMMVEEDQISFRSDSLMVDGVEDYSHRIAEMIGLRNESNFNEAGVRTVLDIGCGFGSFGAHLSAMHLLTLCIANYEPSGSQVQLTLERGLPAMIGGLASKQLPFRSLAFDMVHCARCGIDWEKKDGIFLVEVDRLLRPGGYFVWTTLTNTPRSLRNKDNQKNWVLNYDFAENLCWEMLSQQDETIVWRKTSKIQCYNTRKAGLPLCDDTHDIECPYCPHKFCIGRTRRQRWIPIEERRTWPSQAIPNTTELSIYDIHPDHFIGDSLKWKSAVQNYWCEAFPTYPRTYDMVHAQGLLSMHQHHTCSINDIFLEVDRILRPEGWVIIRDTTSLVEAVRSVSAQLKWEARLIEIDGNKDEKLL</sequence>
<dbReference type="InterPro" id="IPR029063">
    <property type="entry name" value="SAM-dependent_MTases_sf"/>
</dbReference>
<feature type="non-terminal residue" evidence="11">
    <location>
        <position position="897"/>
    </location>
</feature>
<protein>
    <recommendedName>
        <fullName evidence="13">Methyltransferase</fullName>
    </recommendedName>
</protein>
<dbReference type="SFLD" id="SFLDS00003">
    <property type="entry name" value="Haloacid_Dehalogenase"/>
    <property type="match status" value="1"/>
</dbReference>